<feature type="transmembrane region" description="Helical" evidence="2">
    <location>
        <begin position="120"/>
        <end position="143"/>
    </location>
</feature>
<dbReference type="RefSeq" id="WP_128911028.1">
    <property type="nucleotide sequence ID" value="NZ_RDSM01000001.1"/>
</dbReference>
<reference evidence="4" key="2">
    <citation type="submission" date="2019-02" db="EMBL/GenBank/DDBJ databases">
        <title>Granulicella sibirica sp. nov., a psychrotolerant acidobacterium isolated from an organic soil layer in forested tundra, West Siberia.</title>
        <authorList>
            <person name="Oshkin I.Y."/>
            <person name="Kulichevskaya I.S."/>
            <person name="Rijpstra W.I.C."/>
            <person name="Sinninghe Damste J.S."/>
            <person name="Rakitin A.L."/>
            <person name="Ravin N.V."/>
            <person name="Dedysh S.N."/>
        </authorList>
    </citation>
    <scope>NUCLEOTIDE SEQUENCE [LARGE SCALE GENOMIC DNA]</scope>
    <source>
        <strain evidence="4">AF10</strain>
    </source>
</reference>
<feature type="transmembrane region" description="Helical" evidence="2">
    <location>
        <begin position="373"/>
        <end position="389"/>
    </location>
</feature>
<feature type="transmembrane region" description="Helical" evidence="2">
    <location>
        <begin position="155"/>
        <end position="177"/>
    </location>
</feature>
<feature type="transmembrane region" description="Helical" evidence="2">
    <location>
        <begin position="214"/>
        <end position="237"/>
    </location>
</feature>
<feature type="transmembrane region" description="Helical" evidence="2">
    <location>
        <begin position="395"/>
        <end position="412"/>
    </location>
</feature>
<feature type="transmembrane region" description="Helical" evidence="2">
    <location>
        <begin position="300"/>
        <end position="318"/>
    </location>
</feature>
<evidence type="ECO:0000313" key="4">
    <source>
        <dbReference type="Proteomes" id="UP000289437"/>
    </source>
</evidence>
<evidence type="ECO:0000256" key="2">
    <source>
        <dbReference type="SAM" id="Phobius"/>
    </source>
</evidence>
<organism evidence="3 4">
    <name type="scientific">Granulicella sibirica</name>
    <dbReference type="NCBI Taxonomy" id="2479048"/>
    <lineage>
        <taxon>Bacteria</taxon>
        <taxon>Pseudomonadati</taxon>
        <taxon>Acidobacteriota</taxon>
        <taxon>Terriglobia</taxon>
        <taxon>Terriglobales</taxon>
        <taxon>Acidobacteriaceae</taxon>
        <taxon>Granulicella</taxon>
    </lineage>
</organism>
<protein>
    <recommendedName>
        <fullName evidence="5">Glycosyltransferase RgtA/B/C/D-like domain-containing protein</fullName>
    </recommendedName>
</protein>
<keyword evidence="2" id="KW-1133">Transmembrane helix</keyword>
<dbReference type="Proteomes" id="UP000289437">
    <property type="component" value="Unassembled WGS sequence"/>
</dbReference>
<feature type="region of interest" description="Disordered" evidence="1">
    <location>
        <begin position="559"/>
        <end position="578"/>
    </location>
</feature>
<keyword evidence="2" id="KW-0472">Membrane</keyword>
<keyword evidence="2" id="KW-0812">Transmembrane</keyword>
<feature type="transmembrane region" description="Helical" evidence="2">
    <location>
        <begin position="47"/>
        <end position="67"/>
    </location>
</feature>
<feature type="compositionally biased region" description="Basic and acidic residues" evidence="1">
    <location>
        <begin position="567"/>
        <end position="578"/>
    </location>
</feature>
<keyword evidence="4" id="KW-1185">Reference proteome</keyword>
<accession>A0A4Q0SZN2</accession>
<reference evidence="3 4" key="1">
    <citation type="submission" date="2018-11" db="EMBL/GenBank/DDBJ databases">
        <authorList>
            <person name="Mardanov A.V."/>
            <person name="Ravin N.V."/>
            <person name="Dedysh S.N."/>
        </authorList>
    </citation>
    <scope>NUCLEOTIDE SEQUENCE [LARGE SCALE GENOMIC DNA]</scope>
    <source>
        <strain evidence="3 4">AF10</strain>
    </source>
</reference>
<evidence type="ECO:0008006" key="5">
    <source>
        <dbReference type="Google" id="ProtNLM"/>
    </source>
</evidence>
<feature type="transmembrane region" description="Helical" evidence="2">
    <location>
        <begin position="183"/>
        <end position="202"/>
    </location>
</feature>
<name>A0A4Q0SZN2_9BACT</name>
<feature type="transmembrane region" description="Helical" evidence="2">
    <location>
        <begin position="88"/>
        <end position="114"/>
    </location>
</feature>
<evidence type="ECO:0000256" key="1">
    <source>
        <dbReference type="SAM" id="MobiDB-lite"/>
    </source>
</evidence>
<dbReference type="OrthoDB" id="109255at2"/>
<gene>
    <name evidence="3" type="ORF">GRAN_0055</name>
</gene>
<dbReference type="AlphaFoldDB" id="A0A4Q0SZN2"/>
<comment type="caution">
    <text evidence="3">The sequence shown here is derived from an EMBL/GenBank/DDBJ whole genome shotgun (WGS) entry which is preliminary data.</text>
</comment>
<dbReference type="EMBL" id="RDSM01000001">
    <property type="protein sequence ID" value="RXH56745.1"/>
    <property type="molecule type" value="Genomic_DNA"/>
</dbReference>
<proteinExistence type="predicted"/>
<feature type="transmembrane region" description="Helical" evidence="2">
    <location>
        <begin position="333"/>
        <end position="353"/>
    </location>
</feature>
<evidence type="ECO:0000313" key="3">
    <source>
        <dbReference type="EMBL" id="RXH56745.1"/>
    </source>
</evidence>
<sequence>MLGRLYRLAGLAEGVSEVRVLYAEGSVCDTEGVPVSLTETNSEQDGGWAAAGWVTVLTLVGIGILGYHPYSEDGALYVAEVKHALNPALYPHGTAFVTGHLGLPCFALGVTGLVKLTGLALPMVLFLLYAACIWGMLFGVWQLAANCYESRQARLGATGLVAVWLTMPVAGTSLLLMDPYVTARSVSLAMTLLGMAGLVGFCRRRSEGVTRWELLAWGLGAFGVAALAHPLMAFYGLVATSMLRCVTIGRPGLRVSVVWIVSIVMVTAAAMAQVLAPAETANYVRVASTRPYWFLAEWRWFEWFGLAAPLAILAWVGWGPGRRWTSRDRVRQGLGRMAVAVGSLAVLIAIAFARQGARVHPVAKLQPLRSFQIVYVVMLIVLGAALGQFALRRSFARWVGALVVLGGIMVVVERMTYPNSGHLELPGLTPSNEWEQVFLWVKQNTPEDSLFALDPDYVGEEGEDTQGFRAIAERSVLPDYSKDGGIAAIRSGLTEDWVAGQAVQARLSEESDAERVAALGPAGVTWIVLGRGAVTGFACPFENGRAKVCRVPGAVENPEGPTLATMKRREDGASDLRQ</sequence>
<feature type="transmembrane region" description="Helical" evidence="2">
    <location>
        <begin position="257"/>
        <end position="279"/>
    </location>
</feature>